<keyword evidence="2" id="KW-1185">Reference proteome</keyword>
<comment type="caution">
    <text evidence="1">The sequence shown here is derived from an EMBL/GenBank/DDBJ whole genome shotgun (WGS) entry which is preliminary data.</text>
</comment>
<evidence type="ECO:0008006" key="3">
    <source>
        <dbReference type="Google" id="ProtNLM"/>
    </source>
</evidence>
<organism evidence="1 2">
    <name type="scientific">Nonomuraea angiospora</name>
    <dbReference type="NCBI Taxonomy" id="46172"/>
    <lineage>
        <taxon>Bacteria</taxon>
        <taxon>Bacillati</taxon>
        <taxon>Actinomycetota</taxon>
        <taxon>Actinomycetes</taxon>
        <taxon>Streptosporangiales</taxon>
        <taxon>Streptosporangiaceae</taxon>
        <taxon>Nonomuraea</taxon>
    </lineage>
</organism>
<dbReference type="Proteomes" id="UP000633509">
    <property type="component" value="Unassembled WGS sequence"/>
</dbReference>
<evidence type="ECO:0000313" key="2">
    <source>
        <dbReference type="Proteomes" id="UP000633509"/>
    </source>
</evidence>
<protein>
    <recommendedName>
        <fullName evidence="3">Transposase</fullName>
    </recommendedName>
</protein>
<name>A0ABR9LQ10_9ACTN</name>
<gene>
    <name evidence="1" type="ORF">H4W80_001002</name>
</gene>
<proteinExistence type="predicted"/>
<accession>A0ABR9LQ10</accession>
<evidence type="ECO:0000313" key="1">
    <source>
        <dbReference type="EMBL" id="MBE1582744.1"/>
    </source>
</evidence>
<sequence length="128" mass="14023">MRALLAERIATVSGFLKTLTTVIEFGANAEAQRLPAAMKTLPRLLDGRKKVTEADIDVTLVSGSWKRLVLRAGSHGSTVDENACTMCVLTQFHRHLKRCLCRGLGALPDLGPGGVRELRNPDEPEWDD</sequence>
<dbReference type="RefSeq" id="WP_192783972.1">
    <property type="nucleotide sequence ID" value="NZ_JADBEK010000001.1"/>
</dbReference>
<dbReference type="EMBL" id="JADBEK010000001">
    <property type="protein sequence ID" value="MBE1582744.1"/>
    <property type="molecule type" value="Genomic_DNA"/>
</dbReference>
<reference evidence="1 2" key="1">
    <citation type="submission" date="2020-10" db="EMBL/GenBank/DDBJ databases">
        <title>Sequencing the genomes of 1000 actinobacteria strains.</title>
        <authorList>
            <person name="Klenk H.-P."/>
        </authorList>
    </citation>
    <scope>NUCLEOTIDE SEQUENCE [LARGE SCALE GENOMIC DNA]</scope>
    <source>
        <strain evidence="1 2">DSM 43173</strain>
    </source>
</reference>